<organism evidence="1 2">
    <name type="scientific">Smallanthus sonchifolius</name>
    <dbReference type="NCBI Taxonomy" id="185202"/>
    <lineage>
        <taxon>Eukaryota</taxon>
        <taxon>Viridiplantae</taxon>
        <taxon>Streptophyta</taxon>
        <taxon>Embryophyta</taxon>
        <taxon>Tracheophyta</taxon>
        <taxon>Spermatophyta</taxon>
        <taxon>Magnoliopsida</taxon>
        <taxon>eudicotyledons</taxon>
        <taxon>Gunneridae</taxon>
        <taxon>Pentapetalae</taxon>
        <taxon>asterids</taxon>
        <taxon>campanulids</taxon>
        <taxon>Asterales</taxon>
        <taxon>Asteraceae</taxon>
        <taxon>Asteroideae</taxon>
        <taxon>Heliantheae alliance</taxon>
        <taxon>Millerieae</taxon>
        <taxon>Smallanthus</taxon>
    </lineage>
</organism>
<evidence type="ECO:0000313" key="2">
    <source>
        <dbReference type="Proteomes" id="UP001056120"/>
    </source>
</evidence>
<reference evidence="2" key="1">
    <citation type="journal article" date="2022" name="Mol. Ecol. Resour.">
        <title>The genomes of chicory, endive, great burdock and yacon provide insights into Asteraceae palaeo-polyploidization history and plant inulin production.</title>
        <authorList>
            <person name="Fan W."/>
            <person name="Wang S."/>
            <person name="Wang H."/>
            <person name="Wang A."/>
            <person name="Jiang F."/>
            <person name="Liu H."/>
            <person name="Zhao H."/>
            <person name="Xu D."/>
            <person name="Zhang Y."/>
        </authorList>
    </citation>
    <scope>NUCLEOTIDE SEQUENCE [LARGE SCALE GENOMIC DNA]</scope>
    <source>
        <strain evidence="2">cv. Yunnan</strain>
    </source>
</reference>
<gene>
    <name evidence="1" type="ORF">L1987_66329</name>
</gene>
<accession>A0ACB9BWT5</accession>
<reference evidence="1 2" key="2">
    <citation type="journal article" date="2022" name="Mol. Ecol. Resour.">
        <title>The genomes of chicory, endive, great burdock and yacon provide insights into Asteraceae paleo-polyploidization history and plant inulin production.</title>
        <authorList>
            <person name="Fan W."/>
            <person name="Wang S."/>
            <person name="Wang H."/>
            <person name="Wang A."/>
            <person name="Jiang F."/>
            <person name="Liu H."/>
            <person name="Zhao H."/>
            <person name="Xu D."/>
            <person name="Zhang Y."/>
        </authorList>
    </citation>
    <scope>NUCLEOTIDE SEQUENCE [LARGE SCALE GENOMIC DNA]</scope>
    <source>
        <strain evidence="2">cv. Yunnan</strain>
        <tissue evidence="1">Leaves</tissue>
    </source>
</reference>
<evidence type="ECO:0000313" key="1">
    <source>
        <dbReference type="EMBL" id="KAI3726531.1"/>
    </source>
</evidence>
<keyword evidence="2" id="KW-1185">Reference proteome</keyword>
<dbReference type="EMBL" id="CM042039">
    <property type="protein sequence ID" value="KAI3726531.1"/>
    <property type="molecule type" value="Genomic_DNA"/>
</dbReference>
<comment type="caution">
    <text evidence="1">The sequence shown here is derived from an EMBL/GenBank/DDBJ whole genome shotgun (WGS) entry which is preliminary data.</text>
</comment>
<proteinExistence type="predicted"/>
<protein>
    <submittedName>
        <fullName evidence="1">Uncharacterized protein</fullName>
    </submittedName>
</protein>
<dbReference type="Proteomes" id="UP001056120">
    <property type="component" value="Linkage Group LG22"/>
</dbReference>
<name>A0ACB9BWT5_9ASTR</name>
<sequence>MRFHSLQRVTTALNPSHLNPIQFSLTNTSYLDLNSNFNFNSIMDDSDADKETESGDGLSVAKDTKETQKSPEIPPPPEKPLPEDCCGSGCVRCVWDVYFEELAEYNKLYKGE</sequence>